<keyword evidence="5" id="KW-1185">Reference proteome</keyword>
<keyword evidence="2" id="KW-0732">Signal</keyword>
<evidence type="ECO:0000256" key="1">
    <source>
        <dbReference type="SAM" id="Phobius"/>
    </source>
</evidence>
<keyword evidence="1" id="KW-1133">Transmembrane helix</keyword>
<dbReference type="Proteomes" id="UP000054047">
    <property type="component" value="Unassembled WGS sequence"/>
</dbReference>
<sequence length="185" mass="20342">MKTLLITFTSLIIGCYSDVIRTVYCKNQCTDYLGIPENSMPLCAPEHLKMKECGTVITCDWAEAERDKVRPVANSTSDMVCCYRTTIKEKGDCGEAAAPSVSHSDLVQEPIPFADACTIQFIPWLLCIVLLIVVTLQAVYIVKLSISGPSRQKVTQSDEPNFPQAVISQPLIDTRLLGTTIPPSE</sequence>
<accession>A0A0C2CC53</accession>
<dbReference type="EMBL" id="KN767760">
    <property type="protein sequence ID" value="KIH47407.1"/>
    <property type="molecule type" value="Genomic_DNA"/>
</dbReference>
<dbReference type="AlphaFoldDB" id="A0A0C2CC53"/>
<organism evidence="3 5">
    <name type="scientific">Ancylostoma duodenale</name>
    <dbReference type="NCBI Taxonomy" id="51022"/>
    <lineage>
        <taxon>Eukaryota</taxon>
        <taxon>Metazoa</taxon>
        <taxon>Ecdysozoa</taxon>
        <taxon>Nematoda</taxon>
        <taxon>Chromadorea</taxon>
        <taxon>Rhabditida</taxon>
        <taxon>Rhabditina</taxon>
        <taxon>Rhabditomorpha</taxon>
        <taxon>Strongyloidea</taxon>
        <taxon>Ancylostomatidae</taxon>
        <taxon>Ancylostomatinae</taxon>
        <taxon>Ancylostoma</taxon>
    </lineage>
</organism>
<evidence type="ECO:0000256" key="2">
    <source>
        <dbReference type="SAM" id="SignalP"/>
    </source>
</evidence>
<gene>
    <name evidence="4" type="ORF">ANCDUO_04752</name>
    <name evidence="3" type="ORF">ANCDUO_22534</name>
</gene>
<dbReference type="PROSITE" id="PS51257">
    <property type="entry name" value="PROKAR_LIPOPROTEIN"/>
    <property type="match status" value="1"/>
</dbReference>
<feature type="transmembrane region" description="Helical" evidence="1">
    <location>
        <begin position="121"/>
        <end position="142"/>
    </location>
</feature>
<evidence type="ECO:0000313" key="5">
    <source>
        <dbReference type="Proteomes" id="UP000054047"/>
    </source>
</evidence>
<evidence type="ECO:0000313" key="4">
    <source>
        <dbReference type="EMBL" id="KIH64929.1"/>
    </source>
</evidence>
<proteinExistence type="predicted"/>
<feature type="signal peptide" evidence="2">
    <location>
        <begin position="1"/>
        <end position="17"/>
    </location>
</feature>
<evidence type="ECO:0000313" key="3">
    <source>
        <dbReference type="EMBL" id="KIH47407.1"/>
    </source>
</evidence>
<keyword evidence="1" id="KW-0812">Transmembrane</keyword>
<keyword evidence="1" id="KW-0472">Membrane</keyword>
<name>A0A0C2CC53_9BILA</name>
<reference evidence="3 5" key="1">
    <citation type="submission" date="2013-12" db="EMBL/GenBank/DDBJ databases">
        <title>Draft genome of the parsitic nematode Ancylostoma duodenale.</title>
        <authorList>
            <person name="Mitreva M."/>
        </authorList>
    </citation>
    <scope>NUCLEOTIDE SEQUENCE [LARGE SCALE GENOMIC DNA]</scope>
    <source>
        <strain evidence="3 5">Zhejiang</strain>
    </source>
</reference>
<dbReference type="EMBL" id="KN727800">
    <property type="protein sequence ID" value="KIH64929.1"/>
    <property type="molecule type" value="Genomic_DNA"/>
</dbReference>
<protein>
    <submittedName>
        <fullName evidence="3">Uncharacterized protein</fullName>
    </submittedName>
</protein>
<feature type="chain" id="PRO_5007392197" evidence="2">
    <location>
        <begin position="18"/>
        <end position="185"/>
    </location>
</feature>
<dbReference type="OrthoDB" id="5865607at2759"/>